<proteinExistence type="predicted"/>
<evidence type="ECO:0000256" key="1">
    <source>
        <dbReference type="SAM" id="MobiDB-lite"/>
    </source>
</evidence>
<reference evidence="2 3" key="1">
    <citation type="journal article" date="2018" name="Front. Plant Sci.">
        <title>Red Clover (Trifolium pratense) and Zigzag Clover (T. medium) - A Picture of Genomic Similarities and Differences.</title>
        <authorList>
            <person name="Dluhosova J."/>
            <person name="Istvanek J."/>
            <person name="Nedelnik J."/>
            <person name="Repkova J."/>
        </authorList>
    </citation>
    <scope>NUCLEOTIDE SEQUENCE [LARGE SCALE GENOMIC DNA]</scope>
    <source>
        <strain evidence="3">cv. 10/8</strain>
        <tissue evidence="2">Leaf</tissue>
    </source>
</reference>
<evidence type="ECO:0000313" key="3">
    <source>
        <dbReference type="Proteomes" id="UP000265520"/>
    </source>
</evidence>
<feature type="region of interest" description="Disordered" evidence="1">
    <location>
        <begin position="1"/>
        <end position="44"/>
    </location>
</feature>
<accession>A0A392UKF8</accession>
<organism evidence="2 3">
    <name type="scientific">Trifolium medium</name>
    <dbReference type="NCBI Taxonomy" id="97028"/>
    <lineage>
        <taxon>Eukaryota</taxon>
        <taxon>Viridiplantae</taxon>
        <taxon>Streptophyta</taxon>
        <taxon>Embryophyta</taxon>
        <taxon>Tracheophyta</taxon>
        <taxon>Spermatophyta</taxon>
        <taxon>Magnoliopsida</taxon>
        <taxon>eudicotyledons</taxon>
        <taxon>Gunneridae</taxon>
        <taxon>Pentapetalae</taxon>
        <taxon>rosids</taxon>
        <taxon>fabids</taxon>
        <taxon>Fabales</taxon>
        <taxon>Fabaceae</taxon>
        <taxon>Papilionoideae</taxon>
        <taxon>50 kb inversion clade</taxon>
        <taxon>NPAAA clade</taxon>
        <taxon>Hologalegina</taxon>
        <taxon>IRL clade</taxon>
        <taxon>Trifolieae</taxon>
        <taxon>Trifolium</taxon>
    </lineage>
</organism>
<protein>
    <submittedName>
        <fullName evidence="2">Uncharacterized protein</fullName>
    </submittedName>
</protein>
<keyword evidence="3" id="KW-1185">Reference proteome</keyword>
<name>A0A392UKF8_9FABA</name>
<comment type="caution">
    <text evidence="2">The sequence shown here is derived from an EMBL/GenBank/DDBJ whole genome shotgun (WGS) entry which is preliminary data.</text>
</comment>
<evidence type="ECO:0000313" key="2">
    <source>
        <dbReference type="EMBL" id="MCI72235.1"/>
    </source>
</evidence>
<sequence>FLEERKKGKTQFPQTAPLIVPGDQNRRVASEPSLSRNHTTRGGVVPAGTLMLKSEKAGTV</sequence>
<dbReference type="AlphaFoldDB" id="A0A392UKF8"/>
<dbReference type="Proteomes" id="UP000265520">
    <property type="component" value="Unassembled WGS sequence"/>
</dbReference>
<dbReference type="EMBL" id="LXQA010813728">
    <property type="protein sequence ID" value="MCI72235.1"/>
    <property type="molecule type" value="Genomic_DNA"/>
</dbReference>
<feature type="non-terminal residue" evidence="2">
    <location>
        <position position="1"/>
    </location>
</feature>